<dbReference type="GO" id="GO:0005829">
    <property type="term" value="C:cytosol"/>
    <property type="evidence" value="ECO:0007669"/>
    <property type="project" value="TreeGrafter"/>
</dbReference>
<evidence type="ECO:0000256" key="1">
    <source>
        <dbReference type="ARBA" id="ARBA00023002"/>
    </source>
</evidence>
<dbReference type="Pfam" id="PF00248">
    <property type="entry name" value="Aldo_ket_red"/>
    <property type="match status" value="1"/>
</dbReference>
<keyword evidence="1" id="KW-0560">Oxidoreductase</keyword>
<evidence type="ECO:0000259" key="2">
    <source>
        <dbReference type="Pfam" id="PF00248"/>
    </source>
</evidence>
<name>A0A235EJR8_9BURK</name>
<keyword evidence="4" id="KW-1185">Reference proteome</keyword>
<dbReference type="Gene3D" id="3.20.20.100">
    <property type="entry name" value="NADP-dependent oxidoreductase domain"/>
    <property type="match status" value="1"/>
</dbReference>
<proteinExistence type="predicted"/>
<dbReference type="RefSeq" id="WP_094290666.1">
    <property type="nucleotide sequence ID" value="NZ_NOIG01000010.1"/>
</dbReference>
<organism evidence="3 4">
    <name type="scientific">Acidovorax kalamii</name>
    <dbReference type="NCBI Taxonomy" id="2004485"/>
    <lineage>
        <taxon>Bacteria</taxon>
        <taxon>Pseudomonadati</taxon>
        <taxon>Pseudomonadota</taxon>
        <taxon>Betaproteobacteria</taxon>
        <taxon>Burkholderiales</taxon>
        <taxon>Comamonadaceae</taxon>
        <taxon>Acidovorax</taxon>
    </lineage>
</organism>
<protein>
    <submittedName>
        <fullName evidence="3">Aldo/keto reductase</fullName>
    </submittedName>
</protein>
<feature type="domain" description="NADP-dependent oxidoreductase" evidence="2">
    <location>
        <begin position="24"/>
        <end position="326"/>
    </location>
</feature>
<evidence type="ECO:0000313" key="3">
    <source>
        <dbReference type="EMBL" id="OYD49251.1"/>
    </source>
</evidence>
<comment type="caution">
    <text evidence="3">The sequence shown here is derived from an EMBL/GenBank/DDBJ whole genome shotgun (WGS) entry which is preliminary data.</text>
</comment>
<dbReference type="PANTHER" id="PTHR43364:SF4">
    <property type="entry name" value="NAD(P)-LINKED OXIDOREDUCTASE SUPERFAMILY PROTEIN"/>
    <property type="match status" value="1"/>
</dbReference>
<dbReference type="CDD" id="cd19149">
    <property type="entry name" value="AKR_AKR11B2"/>
    <property type="match status" value="1"/>
</dbReference>
<dbReference type="GO" id="GO:0016491">
    <property type="term" value="F:oxidoreductase activity"/>
    <property type="evidence" value="ECO:0007669"/>
    <property type="project" value="UniProtKB-KW"/>
</dbReference>
<reference evidence="3 4" key="1">
    <citation type="submission" date="2017-07" db="EMBL/GenBank/DDBJ databases">
        <title>Acidovorax KNDSW TSA 6 genome sequence and assembly.</title>
        <authorList>
            <person name="Mayilraj S."/>
        </authorList>
    </citation>
    <scope>NUCLEOTIDE SEQUENCE [LARGE SCALE GENOMIC DNA]</scope>
    <source>
        <strain evidence="3 4">KNDSW-TSA6</strain>
    </source>
</reference>
<dbReference type="OrthoDB" id="5488419at2"/>
<evidence type="ECO:0000313" key="4">
    <source>
        <dbReference type="Proteomes" id="UP000215441"/>
    </source>
</evidence>
<dbReference type="InterPro" id="IPR050523">
    <property type="entry name" value="AKR_Detox_Biosynth"/>
</dbReference>
<sequence length="335" mass="36057">MNAVMMNAAMKTTTLGPSGIQCSAIGLGTWAMGGWMWGGQDSAAATQAIHASLDAGVTLIDTAPAYGLGASERLVGAALKGRRHKAVIATKCGLVWHTQQGTHFFDEDGHPVYRHLGRASIFHEVEESLKRLQTDYIDLYITHWQDSTTPVEETMDALLSLKKQGKIRAIGVSNVDAPTLAEYLRHGPVDAAQERYSLIDREIEQTLLPLCGRNNVAILGYSSLALGLLAGPIDPARQFTGDDQRATNPRFSAANRTRLQAFFDELEPLRRQFGCSFGQLMIAWTLASGSVSVALCGARTRAQATENATAGALDLPEEAVQRIDDAASAHLKALA</sequence>
<dbReference type="Proteomes" id="UP000215441">
    <property type="component" value="Unassembled WGS sequence"/>
</dbReference>
<dbReference type="InterPro" id="IPR023210">
    <property type="entry name" value="NADP_OxRdtase_dom"/>
</dbReference>
<dbReference type="EMBL" id="NOIG01000010">
    <property type="protein sequence ID" value="OYD49251.1"/>
    <property type="molecule type" value="Genomic_DNA"/>
</dbReference>
<dbReference type="AlphaFoldDB" id="A0A235EJR8"/>
<accession>A0A235EJR8</accession>
<dbReference type="InterPro" id="IPR020471">
    <property type="entry name" value="AKR"/>
</dbReference>
<dbReference type="SUPFAM" id="SSF51430">
    <property type="entry name" value="NAD(P)-linked oxidoreductase"/>
    <property type="match status" value="1"/>
</dbReference>
<dbReference type="PANTHER" id="PTHR43364">
    <property type="entry name" value="NADH-SPECIFIC METHYLGLYOXAL REDUCTASE-RELATED"/>
    <property type="match status" value="1"/>
</dbReference>
<gene>
    <name evidence="3" type="ORF">CBY09_16480</name>
</gene>
<dbReference type="InterPro" id="IPR036812">
    <property type="entry name" value="NAD(P)_OxRdtase_dom_sf"/>
</dbReference>
<dbReference type="PRINTS" id="PR00069">
    <property type="entry name" value="ALDKETRDTASE"/>
</dbReference>